<evidence type="ECO:0000256" key="2">
    <source>
        <dbReference type="ARBA" id="ARBA00001974"/>
    </source>
</evidence>
<accession>A0A931DYH8</accession>
<comment type="pathway">
    <text evidence="4 12">Porphyrin-containing compound metabolism; protoheme biosynthesis.</text>
</comment>
<dbReference type="InterPro" id="IPR004572">
    <property type="entry name" value="Protoporphyrinogen_oxidase"/>
</dbReference>
<evidence type="ECO:0000256" key="3">
    <source>
        <dbReference type="ARBA" id="ARBA00002185"/>
    </source>
</evidence>
<dbReference type="GO" id="GO:0005737">
    <property type="term" value="C:cytoplasm"/>
    <property type="evidence" value="ECO:0007669"/>
    <property type="project" value="UniProtKB-SubCell"/>
</dbReference>
<dbReference type="Pfam" id="PF01593">
    <property type="entry name" value="Amino_oxidase"/>
    <property type="match status" value="1"/>
</dbReference>
<dbReference type="PANTHER" id="PTHR42923">
    <property type="entry name" value="PROTOPORPHYRINOGEN OXIDASE"/>
    <property type="match status" value="1"/>
</dbReference>
<protein>
    <recommendedName>
        <fullName evidence="7 12">Coproporphyrinogen III oxidase</fullName>
        <ecNumber evidence="6 12">1.3.3.15</ecNumber>
    </recommendedName>
</protein>
<evidence type="ECO:0000256" key="1">
    <source>
        <dbReference type="ARBA" id="ARBA00001755"/>
    </source>
</evidence>
<evidence type="ECO:0000259" key="13">
    <source>
        <dbReference type="Pfam" id="PF01593"/>
    </source>
</evidence>
<dbReference type="EC" id="1.3.3.15" evidence="6 12"/>
<dbReference type="Gene3D" id="3.90.660.20">
    <property type="entry name" value="Protoporphyrinogen oxidase, mitochondrial, domain 2"/>
    <property type="match status" value="1"/>
</dbReference>
<dbReference type="Gene3D" id="3.50.50.60">
    <property type="entry name" value="FAD/NAD(P)-binding domain"/>
    <property type="match status" value="1"/>
</dbReference>
<dbReference type="Gene3D" id="1.10.3110.10">
    <property type="entry name" value="protoporphyrinogen ix oxidase, domain 3"/>
    <property type="match status" value="1"/>
</dbReference>
<evidence type="ECO:0000256" key="8">
    <source>
        <dbReference type="ARBA" id="ARBA00022630"/>
    </source>
</evidence>
<comment type="catalytic activity">
    <reaction evidence="1">
        <text>coproporphyrinogen III + 3 O2 = coproporphyrin III + 3 H2O2</text>
        <dbReference type="Rhea" id="RHEA:43436"/>
        <dbReference type="ChEBI" id="CHEBI:15379"/>
        <dbReference type="ChEBI" id="CHEBI:16240"/>
        <dbReference type="ChEBI" id="CHEBI:57309"/>
        <dbReference type="ChEBI" id="CHEBI:131725"/>
        <dbReference type="EC" id="1.3.3.15"/>
    </reaction>
    <physiologicalReaction direction="left-to-right" evidence="1">
        <dbReference type="Rhea" id="RHEA:43437"/>
    </physiologicalReaction>
</comment>
<keyword evidence="12" id="KW-0963">Cytoplasm</keyword>
<evidence type="ECO:0000313" key="15">
    <source>
        <dbReference type="Proteomes" id="UP000658613"/>
    </source>
</evidence>
<evidence type="ECO:0000256" key="9">
    <source>
        <dbReference type="ARBA" id="ARBA00022827"/>
    </source>
</evidence>
<comment type="function">
    <text evidence="3 12">Involved in coproporphyrin-dependent heme b biosynthesis. Catalyzes the oxidation of coproporphyrinogen III to coproporphyrin III.</text>
</comment>
<feature type="domain" description="Amine oxidase" evidence="13">
    <location>
        <begin position="20"/>
        <end position="492"/>
    </location>
</feature>
<dbReference type="RefSeq" id="WP_196824843.1">
    <property type="nucleotide sequence ID" value="NZ_CP046980.1"/>
</dbReference>
<dbReference type="AlphaFoldDB" id="A0A931DYH8"/>
<evidence type="ECO:0000313" key="14">
    <source>
        <dbReference type="EMBL" id="MBG6122450.1"/>
    </source>
</evidence>
<keyword evidence="11 12" id="KW-0350">Heme biosynthesis</keyword>
<dbReference type="InterPro" id="IPR036188">
    <property type="entry name" value="FAD/NAD-bd_sf"/>
</dbReference>
<comment type="cofactor">
    <cofactor evidence="2 12">
        <name>FAD</name>
        <dbReference type="ChEBI" id="CHEBI:57692"/>
    </cofactor>
</comment>
<dbReference type="NCBIfam" id="TIGR00562">
    <property type="entry name" value="proto_IX_ox"/>
    <property type="match status" value="1"/>
</dbReference>
<evidence type="ECO:0000256" key="11">
    <source>
        <dbReference type="ARBA" id="ARBA00023133"/>
    </source>
</evidence>
<keyword evidence="9 12" id="KW-0274">FAD</keyword>
<organism evidence="14 15">
    <name type="scientific">Corynebacterium aquatimens</name>
    <dbReference type="NCBI Taxonomy" id="1190508"/>
    <lineage>
        <taxon>Bacteria</taxon>
        <taxon>Bacillati</taxon>
        <taxon>Actinomycetota</taxon>
        <taxon>Actinomycetes</taxon>
        <taxon>Mycobacteriales</taxon>
        <taxon>Corynebacteriaceae</taxon>
        <taxon>Corynebacterium</taxon>
    </lineage>
</organism>
<comment type="caution">
    <text evidence="14">The sequence shown here is derived from an EMBL/GenBank/DDBJ whole genome shotgun (WGS) entry which is preliminary data.</text>
</comment>
<keyword evidence="15" id="KW-1185">Reference proteome</keyword>
<gene>
    <name evidence="14" type="ORF">IW254_001419</name>
</gene>
<comment type="similarity">
    <text evidence="5 12">Belongs to the protoporphyrinogen/coproporphyrinogen oxidase family. Coproporphyrinogen III oxidase subfamily.</text>
</comment>
<reference evidence="14" key="1">
    <citation type="submission" date="2020-11" db="EMBL/GenBank/DDBJ databases">
        <title>Sequencing the genomes of 1000 actinobacteria strains.</title>
        <authorList>
            <person name="Klenk H.-P."/>
        </authorList>
    </citation>
    <scope>NUCLEOTIDE SEQUENCE</scope>
    <source>
        <strain evidence="14">DSM 45632</strain>
    </source>
</reference>
<name>A0A931DYH8_9CORY</name>
<evidence type="ECO:0000256" key="7">
    <source>
        <dbReference type="ARBA" id="ARBA00019046"/>
    </source>
</evidence>
<evidence type="ECO:0000256" key="12">
    <source>
        <dbReference type="RuleBase" id="RU364052"/>
    </source>
</evidence>
<dbReference type="Proteomes" id="UP000658613">
    <property type="component" value="Unassembled WGS sequence"/>
</dbReference>
<dbReference type="SUPFAM" id="SSF51905">
    <property type="entry name" value="FAD/NAD(P)-binding domain"/>
    <property type="match status" value="1"/>
</dbReference>
<dbReference type="EMBL" id="JADOUE010000001">
    <property type="protein sequence ID" value="MBG6122450.1"/>
    <property type="molecule type" value="Genomic_DNA"/>
</dbReference>
<dbReference type="GO" id="GO:0006783">
    <property type="term" value="P:heme biosynthetic process"/>
    <property type="evidence" value="ECO:0007669"/>
    <property type="project" value="UniProtKB-UniRule"/>
</dbReference>
<dbReference type="GO" id="GO:0004729">
    <property type="term" value="F:oxygen-dependent protoporphyrinogen oxidase activity"/>
    <property type="evidence" value="ECO:0007669"/>
    <property type="project" value="UniProtKB-UniRule"/>
</dbReference>
<dbReference type="InterPro" id="IPR002937">
    <property type="entry name" value="Amino_oxidase"/>
</dbReference>
<keyword evidence="10 12" id="KW-0560">Oxidoreductase</keyword>
<dbReference type="NCBIfam" id="NF008841">
    <property type="entry name" value="PRK11883.1-1"/>
    <property type="match status" value="1"/>
</dbReference>
<evidence type="ECO:0000256" key="10">
    <source>
        <dbReference type="ARBA" id="ARBA00023002"/>
    </source>
</evidence>
<evidence type="ECO:0000256" key="5">
    <source>
        <dbReference type="ARBA" id="ARBA00008310"/>
    </source>
</evidence>
<sequence>MTETPAAPQTARIAIIGAGLAGLTAAYELNKQGLNKQGLNENAPETKIDVYEATDRIGGKLYTVAFEAGPTDMGAEAFLSYRTDAMEFFEELSLKNDITASSSARSLVYCGGATHDLPTSGIMGIPSSSEPVKDIVSEATAQRIDDEAEQPGFAWTVGGDANVGEIVRARYGDEVADRLVSALLGGVYSCAADDLGVRATMPQLAAEFDRLASESAGEGDGTVHLSTAVKNIEARRSQAAGNPSGQPKPAFAAFKGGYAQLYETLAEKSGADIYVDAFISGIERAGNGYRLTGGEDTVYDHVILATPAPTTALLLKKIAPEASASLSTVKLANSVVVGLRFDGEGGVDKQLPDNSGVLVAADEPGITAKAFTFSSRKWPHIGERGGAMVRASFGRFGDDIAIRASEDDLVDWALDDLQTITGFDGRAAGLEEIYVQRWFGGLPRYDEHHLATVAAVREKLASVPGISVTGAWVGGVGVPAVIANAREVATSVARGGAAGVGRA</sequence>
<dbReference type="PANTHER" id="PTHR42923:SF3">
    <property type="entry name" value="PROTOPORPHYRINOGEN OXIDASE"/>
    <property type="match status" value="1"/>
</dbReference>
<dbReference type="InterPro" id="IPR050464">
    <property type="entry name" value="Zeta_carotene_desat/Oxidored"/>
</dbReference>
<evidence type="ECO:0000256" key="6">
    <source>
        <dbReference type="ARBA" id="ARBA00012402"/>
    </source>
</evidence>
<proteinExistence type="inferred from homology"/>
<keyword evidence="8 12" id="KW-0285">Flavoprotein</keyword>
<evidence type="ECO:0000256" key="4">
    <source>
        <dbReference type="ARBA" id="ARBA00004744"/>
    </source>
</evidence>
<comment type="subcellular location">
    <subcellularLocation>
        <location evidence="12">Cytoplasm</location>
    </subcellularLocation>
</comment>
<dbReference type="SUPFAM" id="SSF54373">
    <property type="entry name" value="FAD-linked reductases, C-terminal domain"/>
    <property type="match status" value="1"/>
</dbReference>